<gene>
    <name evidence="3" type="ORF">SAMN04487940_11643</name>
</gene>
<dbReference type="Pfam" id="PF00899">
    <property type="entry name" value="ThiF"/>
    <property type="match status" value="1"/>
</dbReference>
<dbReference type="RefSeq" id="WP_074837983.1">
    <property type="nucleotide sequence ID" value="NZ_FNYY01000016.1"/>
</dbReference>
<dbReference type="GO" id="GO:0016779">
    <property type="term" value="F:nucleotidyltransferase activity"/>
    <property type="evidence" value="ECO:0007669"/>
    <property type="project" value="UniProtKB-KW"/>
</dbReference>
<dbReference type="PANTHER" id="PTHR10953">
    <property type="entry name" value="UBIQUITIN-ACTIVATING ENZYME E1"/>
    <property type="match status" value="1"/>
</dbReference>
<dbReference type="SUPFAM" id="SSF69572">
    <property type="entry name" value="Activating enzymes of the ubiquitin-like proteins"/>
    <property type="match status" value="1"/>
</dbReference>
<dbReference type="AlphaFoldDB" id="A0A975ZPY1"/>
<dbReference type="GeneID" id="80819970"/>
<organism evidence="3 4">
    <name type="scientific">Marinovum algicola</name>
    <dbReference type="NCBI Taxonomy" id="42444"/>
    <lineage>
        <taxon>Bacteria</taxon>
        <taxon>Pseudomonadati</taxon>
        <taxon>Pseudomonadota</taxon>
        <taxon>Alphaproteobacteria</taxon>
        <taxon>Rhodobacterales</taxon>
        <taxon>Roseobacteraceae</taxon>
        <taxon>Marinovum</taxon>
    </lineage>
</organism>
<reference evidence="3 4" key="1">
    <citation type="submission" date="2016-10" db="EMBL/GenBank/DDBJ databases">
        <authorList>
            <person name="Varghese N."/>
            <person name="Submissions S."/>
        </authorList>
    </citation>
    <scope>NUCLEOTIDE SEQUENCE [LARGE SCALE GENOMIC DNA]</scope>
    <source>
        <strain evidence="3 4">FF3</strain>
    </source>
</reference>
<keyword evidence="4" id="KW-1185">Reference proteome</keyword>
<protein>
    <submittedName>
        <fullName evidence="3">Molybdopterin or thiamine biosynthesis adenylyltransferase</fullName>
    </submittedName>
</protein>
<dbReference type="PROSITE" id="PS50206">
    <property type="entry name" value="RHODANESE_3"/>
    <property type="match status" value="1"/>
</dbReference>
<dbReference type="InterPro" id="IPR036873">
    <property type="entry name" value="Rhodanese-like_dom_sf"/>
</dbReference>
<keyword evidence="3" id="KW-0548">Nucleotidyltransferase</keyword>
<evidence type="ECO:0000313" key="3">
    <source>
        <dbReference type="EMBL" id="SEJ98115.1"/>
    </source>
</evidence>
<sequence>MSRYARQEILPEVGAAGQERLRQAHVVVIGAGGLGCPVLQYLAGAGVGRITLFDPDHVEESNLHRQPLYRMADLGRPKAEAAAEALRGFNPEVRLRAHVAPLGPGLAPGLVQAADLVIDAADSFAVSYILSDACLAAGTPLISASALGQSGYAGGFCGGAPSLRAVFPDLPTSGATCATAGVLGPAVGMIGSLQAQLALQLLLGTGAPLGRVVSVDLATMRFGGFTFLGSPEPARPWPFLAPAMLRPDDLVIELRDAAEAPCPITPEALRLPMEEVPGLTPAPGQRLVLCCASGLRAWRAGLTLQAQGIENMSIIAAKACA</sequence>
<dbReference type="InterPro" id="IPR001763">
    <property type="entry name" value="Rhodanese-like_dom"/>
</dbReference>
<dbReference type="SUPFAM" id="SSF52821">
    <property type="entry name" value="Rhodanese/Cell cycle control phosphatase"/>
    <property type="match status" value="1"/>
</dbReference>
<dbReference type="CDD" id="cd00757">
    <property type="entry name" value="ThiF_MoeB_HesA_family"/>
    <property type="match status" value="1"/>
</dbReference>
<dbReference type="GO" id="GO:0008641">
    <property type="term" value="F:ubiquitin-like modifier activating enzyme activity"/>
    <property type="evidence" value="ECO:0007669"/>
    <property type="project" value="InterPro"/>
</dbReference>
<dbReference type="GO" id="GO:0004792">
    <property type="term" value="F:thiosulfate-cyanide sulfurtransferase activity"/>
    <property type="evidence" value="ECO:0007669"/>
    <property type="project" value="TreeGrafter"/>
</dbReference>
<keyword evidence="3" id="KW-0808">Transferase</keyword>
<dbReference type="GO" id="GO:0005829">
    <property type="term" value="C:cytosol"/>
    <property type="evidence" value="ECO:0007669"/>
    <property type="project" value="TreeGrafter"/>
</dbReference>
<evidence type="ECO:0000313" key="4">
    <source>
        <dbReference type="Proteomes" id="UP000182932"/>
    </source>
</evidence>
<dbReference type="Gene3D" id="3.40.50.720">
    <property type="entry name" value="NAD(P)-binding Rossmann-like Domain"/>
    <property type="match status" value="1"/>
</dbReference>
<proteinExistence type="inferred from homology"/>
<feature type="domain" description="Rhodanese" evidence="2">
    <location>
        <begin position="266"/>
        <end position="318"/>
    </location>
</feature>
<dbReference type="InterPro" id="IPR035985">
    <property type="entry name" value="Ubiquitin-activating_enz"/>
</dbReference>
<dbReference type="InterPro" id="IPR000594">
    <property type="entry name" value="ThiF_NAD_FAD-bd"/>
</dbReference>
<evidence type="ECO:0000259" key="2">
    <source>
        <dbReference type="PROSITE" id="PS50206"/>
    </source>
</evidence>
<accession>A0A975ZPY1</accession>
<dbReference type="Proteomes" id="UP000182932">
    <property type="component" value="Unassembled WGS sequence"/>
</dbReference>
<evidence type="ECO:0000256" key="1">
    <source>
        <dbReference type="ARBA" id="ARBA00009919"/>
    </source>
</evidence>
<name>A0A975ZPY1_9RHOB</name>
<comment type="caution">
    <text evidence="3">The sequence shown here is derived from an EMBL/GenBank/DDBJ whole genome shotgun (WGS) entry which is preliminary data.</text>
</comment>
<dbReference type="PANTHER" id="PTHR10953:SF102">
    <property type="entry name" value="ADENYLYLTRANSFERASE AND SULFURTRANSFERASE MOCS3"/>
    <property type="match status" value="1"/>
</dbReference>
<dbReference type="FunFam" id="3.40.50.720:FF:000080">
    <property type="entry name" value="Thiazole biosynthesis adenylyltransferase ThiF"/>
    <property type="match status" value="1"/>
</dbReference>
<comment type="similarity">
    <text evidence="1">Belongs to the HesA/MoeB/ThiF family.</text>
</comment>
<dbReference type="EMBL" id="FNYY01000016">
    <property type="protein sequence ID" value="SEJ98115.1"/>
    <property type="molecule type" value="Genomic_DNA"/>
</dbReference>
<dbReference type="InterPro" id="IPR045886">
    <property type="entry name" value="ThiF/MoeB/HesA"/>
</dbReference>
<dbReference type="GO" id="GO:0008146">
    <property type="term" value="F:sulfotransferase activity"/>
    <property type="evidence" value="ECO:0007669"/>
    <property type="project" value="TreeGrafter"/>
</dbReference>